<dbReference type="PROSITE" id="PS51276">
    <property type="entry name" value="PEPTIDASE_C56_PFPI"/>
    <property type="match status" value="1"/>
</dbReference>
<feature type="domain" description="DJ-1/PfpI" evidence="2">
    <location>
        <begin position="11"/>
        <end position="173"/>
    </location>
</feature>
<dbReference type="InterPro" id="IPR012347">
    <property type="entry name" value="Ferritin-like"/>
</dbReference>
<dbReference type="Pfam" id="PF01965">
    <property type="entry name" value="DJ-1_PfpI"/>
    <property type="match status" value="1"/>
</dbReference>
<dbReference type="SUPFAM" id="SSF47240">
    <property type="entry name" value="Ferritin-like"/>
    <property type="match status" value="1"/>
</dbReference>
<dbReference type="Proteomes" id="UP000178435">
    <property type="component" value="Unassembled WGS sequence"/>
</dbReference>
<sequence length="257" mass="28776">MEGIRRTLVDKEVVILVDAEYEDMEVWYPLLRLKEEGANVKVAGAKKGKTYLSKHGYPVNVDIAAAELSGKKVDGIIIPGGWAPDRLRQNNKVLKFVKDAFNSYKVIGTICHGASVLVSAGVLKGKKVTCYKAIKDDVINAGANFLDKEVVRDGLLITSRTPSDLPAFCKEVILALAGKVREDITAIEALKLAIKAEEESYKFYSEAAKNVFDVEGRKMFQRLAGEEANHRSILEEEFDKLKEKPDWQRYEGWREIL</sequence>
<dbReference type="EMBL" id="MGDF01000040">
    <property type="protein sequence ID" value="OGL46641.1"/>
    <property type="molecule type" value="Genomic_DNA"/>
</dbReference>
<evidence type="ECO:0000259" key="2">
    <source>
        <dbReference type="Pfam" id="PF01965"/>
    </source>
</evidence>
<evidence type="ECO:0000313" key="5">
    <source>
        <dbReference type="Proteomes" id="UP000178435"/>
    </source>
</evidence>
<dbReference type="GO" id="GO:0046872">
    <property type="term" value="F:metal ion binding"/>
    <property type="evidence" value="ECO:0007669"/>
    <property type="project" value="InterPro"/>
</dbReference>
<evidence type="ECO:0008006" key="6">
    <source>
        <dbReference type="Google" id="ProtNLM"/>
    </source>
</evidence>
<name>A0A1F7RYV2_9BACT</name>
<dbReference type="InterPro" id="IPR002818">
    <property type="entry name" value="DJ-1/PfpI"/>
</dbReference>
<dbReference type="InterPro" id="IPR003251">
    <property type="entry name" value="Rr_diiron-bd_dom"/>
</dbReference>
<dbReference type="Pfam" id="PF02915">
    <property type="entry name" value="Rubrerythrin"/>
    <property type="match status" value="1"/>
</dbReference>
<organism evidence="4 5">
    <name type="scientific">Candidatus Schekmanbacteria bacterium RBG_16_38_11</name>
    <dbReference type="NCBI Taxonomy" id="1817880"/>
    <lineage>
        <taxon>Bacteria</taxon>
        <taxon>Candidatus Schekmaniibacteriota</taxon>
    </lineage>
</organism>
<dbReference type="PANTHER" id="PTHR42733">
    <property type="entry name" value="DJ-1 PROTEIN"/>
    <property type="match status" value="1"/>
</dbReference>
<dbReference type="AlphaFoldDB" id="A0A1F7RYV2"/>
<dbReference type="CDD" id="cd03134">
    <property type="entry name" value="GATase1_PfpI_like"/>
    <property type="match status" value="1"/>
</dbReference>
<gene>
    <name evidence="4" type="ORF">A2149_05665</name>
</gene>
<evidence type="ECO:0000256" key="1">
    <source>
        <dbReference type="ARBA" id="ARBA00008542"/>
    </source>
</evidence>
<dbReference type="CDD" id="cd01045">
    <property type="entry name" value="Ferritin_like_AB"/>
    <property type="match status" value="1"/>
</dbReference>
<reference evidence="4 5" key="1">
    <citation type="journal article" date="2016" name="Nat. Commun.">
        <title>Thousands of microbial genomes shed light on interconnected biogeochemical processes in an aquifer system.</title>
        <authorList>
            <person name="Anantharaman K."/>
            <person name="Brown C.T."/>
            <person name="Hug L.A."/>
            <person name="Sharon I."/>
            <person name="Castelle C.J."/>
            <person name="Probst A.J."/>
            <person name="Thomas B.C."/>
            <person name="Singh A."/>
            <person name="Wilkins M.J."/>
            <person name="Karaoz U."/>
            <person name="Brodie E.L."/>
            <person name="Williams K.H."/>
            <person name="Hubbard S.S."/>
            <person name="Banfield J.F."/>
        </authorList>
    </citation>
    <scope>NUCLEOTIDE SEQUENCE [LARGE SCALE GENOMIC DNA]</scope>
</reference>
<dbReference type="NCBIfam" id="TIGR01382">
    <property type="entry name" value="PfpI"/>
    <property type="match status" value="1"/>
</dbReference>
<dbReference type="PANTHER" id="PTHR42733:SF13">
    <property type="entry name" value="DJ-1_PFPI DOMAIN-CONTAINING PROTEIN"/>
    <property type="match status" value="1"/>
</dbReference>
<proteinExistence type="inferred from homology"/>
<evidence type="ECO:0000313" key="4">
    <source>
        <dbReference type="EMBL" id="OGL46641.1"/>
    </source>
</evidence>
<dbReference type="InterPro" id="IPR006286">
    <property type="entry name" value="C56_PfpI-like"/>
</dbReference>
<dbReference type="InterPro" id="IPR009078">
    <property type="entry name" value="Ferritin-like_SF"/>
</dbReference>
<evidence type="ECO:0000259" key="3">
    <source>
        <dbReference type="Pfam" id="PF02915"/>
    </source>
</evidence>
<dbReference type="Gene3D" id="3.40.50.880">
    <property type="match status" value="1"/>
</dbReference>
<accession>A0A1F7RYV2</accession>
<dbReference type="Gene3D" id="1.20.1260.10">
    <property type="match status" value="1"/>
</dbReference>
<dbReference type="SUPFAM" id="SSF52317">
    <property type="entry name" value="Class I glutamine amidotransferase-like"/>
    <property type="match status" value="1"/>
</dbReference>
<protein>
    <recommendedName>
        <fullName evidence="6">Protease</fullName>
    </recommendedName>
</protein>
<feature type="domain" description="Rubrerythrin diiron-binding" evidence="3">
    <location>
        <begin position="188"/>
        <end position="246"/>
    </location>
</feature>
<dbReference type="GO" id="GO:0016491">
    <property type="term" value="F:oxidoreductase activity"/>
    <property type="evidence" value="ECO:0007669"/>
    <property type="project" value="InterPro"/>
</dbReference>
<dbReference type="InterPro" id="IPR029062">
    <property type="entry name" value="Class_I_gatase-like"/>
</dbReference>
<comment type="similarity">
    <text evidence="1">Belongs to the peptidase C56 family.</text>
</comment>
<comment type="caution">
    <text evidence="4">The sequence shown here is derived from an EMBL/GenBank/DDBJ whole genome shotgun (WGS) entry which is preliminary data.</text>
</comment>